<geneLocation type="plasmid" evidence="4">
    <name>unnamed1</name>
</geneLocation>
<keyword evidence="1" id="KW-0418">Kinase</keyword>
<dbReference type="AlphaFoldDB" id="A0AB39NXL7"/>
<dbReference type="InterPro" id="IPR050267">
    <property type="entry name" value="Anti-sigma-factor_SerPK"/>
</dbReference>
<evidence type="ECO:0000313" key="4">
    <source>
        <dbReference type="EMBL" id="XDQ23155.1"/>
    </source>
</evidence>
<dbReference type="Gene3D" id="3.30.565.10">
    <property type="entry name" value="Histidine kinase-like ATPase, C-terminal domain"/>
    <property type="match status" value="1"/>
</dbReference>
<dbReference type="PANTHER" id="PTHR35526">
    <property type="entry name" value="ANTI-SIGMA-F FACTOR RSBW-RELATED"/>
    <property type="match status" value="1"/>
</dbReference>
<dbReference type="GO" id="GO:0004674">
    <property type="term" value="F:protein serine/threonine kinase activity"/>
    <property type="evidence" value="ECO:0007669"/>
    <property type="project" value="UniProtKB-KW"/>
</dbReference>
<protein>
    <submittedName>
        <fullName evidence="4">ATP-binding protein</fullName>
    </submittedName>
</protein>
<evidence type="ECO:0000259" key="3">
    <source>
        <dbReference type="Pfam" id="PF13581"/>
    </source>
</evidence>
<accession>A0AB39NXL7</accession>
<name>A0AB39NXL7_9ACTN</name>
<dbReference type="RefSeq" id="WP_369153689.1">
    <property type="nucleotide sequence ID" value="NZ_CP163434.1"/>
</dbReference>
<feature type="domain" description="Histidine kinase/HSP90-like ATPase" evidence="3">
    <location>
        <begin position="51"/>
        <end position="156"/>
    </location>
</feature>
<dbReference type="EMBL" id="CP163434">
    <property type="protein sequence ID" value="XDQ23155.1"/>
    <property type="molecule type" value="Genomic_DNA"/>
</dbReference>
<dbReference type="InterPro" id="IPR003594">
    <property type="entry name" value="HATPase_dom"/>
</dbReference>
<dbReference type="CDD" id="cd16936">
    <property type="entry name" value="HATPase_RsbW-like"/>
    <property type="match status" value="1"/>
</dbReference>
<dbReference type="SUPFAM" id="SSF55874">
    <property type="entry name" value="ATPase domain of HSP90 chaperone/DNA topoisomerase II/histidine kinase"/>
    <property type="match status" value="1"/>
</dbReference>
<keyword evidence="4" id="KW-0067">ATP-binding</keyword>
<evidence type="ECO:0000256" key="1">
    <source>
        <dbReference type="ARBA" id="ARBA00022527"/>
    </source>
</evidence>
<feature type="region of interest" description="Disordered" evidence="2">
    <location>
        <begin position="1"/>
        <end position="21"/>
    </location>
</feature>
<keyword evidence="1" id="KW-0808">Transferase</keyword>
<keyword evidence="4" id="KW-0547">Nucleotide-binding</keyword>
<dbReference type="Pfam" id="PF13581">
    <property type="entry name" value="HATPase_c_2"/>
    <property type="match status" value="1"/>
</dbReference>
<proteinExistence type="predicted"/>
<organism evidence="4">
    <name type="scientific">Streptomyces sp. R17</name>
    <dbReference type="NCBI Taxonomy" id="3238626"/>
    <lineage>
        <taxon>Bacteria</taxon>
        <taxon>Bacillati</taxon>
        <taxon>Actinomycetota</taxon>
        <taxon>Actinomycetes</taxon>
        <taxon>Kitasatosporales</taxon>
        <taxon>Streptomycetaceae</taxon>
        <taxon>Streptomyces</taxon>
    </lineage>
</organism>
<evidence type="ECO:0000256" key="2">
    <source>
        <dbReference type="SAM" id="MobiDB-lite"/>
    </source>
</evidence>
<gene>
    <name evidence="4" type="ORF">AB5J48_33985</name>
</gene>
<reference evidence="4" key="1">
    <citation type="submission" date="2024-07" db="EMBL/GenBank/DDBJ databases">
        <authorList>
            <person name="Yu S.T."/>
        </authorList>
    </citation>
    <scope>NUCLEOTIDE SEQUENCE</scope>
    <source>
        <strain evidence="4">R17</strain>
        <plasmid evidence="4">unnamed1</plasmid>
    </source>
</reference>
<sequence length="169" mass="18333">MTTTHLTATKAGRPRRDCSPPERLHLVDDRVSVSFEIRPPASGDEISERDARRVGMARKLTAARLRYCGLEALVDDATLIVSELVTNAIQHGSGTQVTFTMTVRDGFLHLAVHDETPRRPVARNAPEDAEHGRGLFLVDWLACAHGGTWGTSDDGTTTWCCVGVPGGQS</sequence>
<keyword evidence="4" id="KW-0614">Plasmid</keyword>
<dbReference type="PANTHER" id="PTHR35526:SF3">
    <property type="entry name" value="ANTI-SIGMA-F FACTOR RSBW"/>
    <property type="match status" value="1"/>
</dbReference>
<dbReference type="InterPro" id="IPR036890">
    <property type="entry name" value="HATPase_C_sf"/>
</dbReference>
<keyword evidence="1" id="KW-0723">Serine/threonine-protein kinase</keyword>
<dbReference type="GO" id="GO:0005524">
    <property type="term" value="F:ATP binding"/>
    <property type="evidence" value="ECO:0007669"/>
    <property type="project" value="UniProtKB-KW"/>
</dbReference>